<reference evidence="1 2" key="6">
    <citation type="journal article" date="1999" name="Virology">
        <title>Chlorella virus PBCV-1 encodes a functional homospermidine synthase.</title>
        <authorList>
            <person name="Kaiser A."/>
            <person name="Vollmert M."/>
            <person name="Tholl D."/>
            <person name="Graves M.V."/>
            <person name="Gurnon J.R."/>
            <person name="Xing W."/>
            <person name="Lisec A.D."/>
            <person name="Nickerson K.W."/>
            <person name="Van Etten J.L."/>
        </authorList>
    </citation>
    <scope>NUCLEOTIDE SEQUENCE [LARGE SCALE GENOMIC DNA]</scope>
</reference>
<reference evidence="1 2" key="8">
    <citation type="journal article" date="2010" name="J. Virol.">
        <title>Microarray analysis of Paramecium bursaria chlorella virus 1 transcription.</title>
        <authorList>
            <person name="Yanai-Balser G.M."/>
            <person name="Duncan G.A."/>
            <person name="Eudy J.D."/>
            <person name="Wang D."/>
            <person name="Li X."/>
            <person name="Agarkova I.V."/>
            <person name="Dunigan D.D."/>
            <person name="Van Etten J.L."/>
        </authorList>
    </citation>
    <scope>NUCLEOTIDE SEQUENCE [LARGE SCALE GENOMIC DNA]</scope>
</reference>
<dbReference type="PIR" id="T18186">
    <property type="entry name" value="T18186"/>
</dbReference>
<gene>
    <name evidence="1" type="primary">a684R</name>
</gene>
<protein>
    <submittedName>
        <fullName evidence="1">Uncharacterized protein</fullName>
    </submittedName>
</protein>
<dbReference type="KEGG" id="vg:918368"/>
<organism evidence="1 2">
    <name type="scientific">Paramecium bursaria Chlorella virus 1</name>
    <name type="common">PBCV-1</name>
    <dbReference type="NCBI Taxonomy" id="10506"/>
    <lineage>
        <taxon>Viruses</taxon>
        <taxon>Varidnaviria</taxon>
        <taxon>Bamfordvirae</taxon>
        <taxon>Nucleocytoviricota</taxon>
        <taxon>Megaviricetes</taxon>
        <taxon>Algavirales</taxon>
        <taxon>Phycodnaviridae</taxon>
        <taxon>Chlorovirus</taxon>
        <taxon>Chlorovirus vanettense</taxon>
    </lineage>
</organism>
<reference evidence="1 2" key="2">
    <citation type="journal article" date="1995" name="Virology">
        <title>Analysis of 43 kb of the Chlorella virus PBCV-1 330-kb genome: map positions 45 to 88.</title>
        <authorList>
            <person name="Li Y."/>
            <person name="Lu Z."/>
            <person name="Burbank D.E."/>
            <person name="Kutish G.F."/>
            <person name="Rock D.L."/>
            <person name="Van Etten J.L."/>
        </authorList>
    </citation>
    <scope>NUCLEOTIDE SEQUENCE [LARGE SCALE GENOMIC DNA]</scope>
</reference>
<dbReference type="GeneID" id="918368"/>
<evidence type="ECO:0000313" key="1">
    <source>
        <dbReference type="EMBL" id="AAC97055.1"/>
    </source>
</evidence>
<reference evidence="1 2" key="4">
    <citation type="journal article" date="1996" name="Virology">
        <title>Analysis of 76 kb of the chlorella virus PBCV-1 330-kb genome: map positions 182 to 258.</title>
        <authorList>
            <person name="Kutish G.F."/>
            <person name="Li Y."/>
            <person name="Lu Z."/>
            <person name="Furuta M."/>
            <person name="Rock D.L."/>
            <person name="Van Etten J.L."/>
        </authorList>
    </citation>
    <scope>NUCLEOTIDE SEQUENCE [LARGE SCALE GENOMIC DNA]</scope>
</reference>
<sequence>MMGSYNRCPTSYPLAEISNFIHLFYDDIEIVSVGQHMGVFQKHNFRFILFRDSYNIGKETGFLVFESSSRTCNTKPGARESRSNHVYVFWEVRFGKFRNVIEYRCI</sequence>
<reference evidence="1 2" key="3">
    <citation type="journal article" date="1996" name="Virology">
        <title>Analysis of 94 kb of the chlorella virus PBCV-1 330-kb genome: map positions 88 to 182.</title>
        <authorList>
            <person name="Lu Z."/>
            <person name="Li Y."/>
            <person name="Que Q."/>
            <person name="Kutish G.F."/>
            <person name="Rock D.L."/>
            <person name="Van Etten J.L."/>
        </authorList>
    </citation>
    <scope>NUCLEOTIDE SEQUENCE [LARGE SCALE GENOMIC DNA]</scope>
</reference>
<dbReference type="Proteomes" id="UP000000862">
    <property type="component" value="Segment"/>
</dbReference>
<reference evidence="1 2" key="1">
    <citation type="journal article" date="1995" name="Virology">
        <title>Analysis of 45 kb of DNA located at the left end of the chlorella virus PBCV-1 genome.</title>
        <authorList>
            <person name="Lu Z."/>
            <person name="Li Y."/>
            <person name="Zhang Y."/>
            <person name="Kutish G.F."/>
            <person name="Rock D.L."/>
            <person name="Van Etten J.L."/>
        </authorList>
    </citation>
    <scope>NUCLEOTIDE SEQUENCE [LARGE SCALE GENOMIC DNA]</scope>
</reference>
<reference evidence="1 2" key="5">
    <citation type="journal article" date="1997" name="Virology">
        <title>Analysis of 74 kb of DNA located at the right end of the 330-kb chlorella virus PBCV-1 genome.</title>
        <authorList>
            <person name="Li Y."/>
            <person name="Lu Z."/>
            <person name="Sun L."/>
            <person name="Ropp S."/>
            <person name="Kutish G.F."/>
            <person name="Rock D.L."/>
            <person name="Van Etten J.L."/>
        </authorList>
    </citation>
    <scope>NUCLEOTIDE SEQUENCE [LARGE SCALE GENOMIC DNA]</scope>
</reference>
<proteinExistence type="predicted"/>
<dbReference type="EMBL" id="JF411744">
    <property type="protein sequence ID" value="AAC97055.1"/>
    <property type="molecule type" value="Genomic_DNA"/>
</dbReference>
<accession>O41166</accession>
<name>O41166_PBCV1</name>
<organismHost>
    <name type="scientific">Chlorella</name>
    <dbReference type="NCBI Taxonomy" id="3071"/>
</organismHost>
<keyword evidence="2" id="KW-1185">Reference proteome</keyword>
<dbReference type="RefSeq" id="NP_049040.1">
    <property type="nucleotide sequence ID" value="NC_000852.5"/>
</dbReference>
<reference evidence="1 2" key="7">
    <citation type="journal article" date="2000" name="Virology">
        <title>Characterization of a beta-1,3-glucanase encoded by chlorella virus PBCV-1.</title>
        <authorList>
            <person name="Sun L."/>
            <person name="Gurnon J.R."/>
            <person name="Adams B.J."/>
            <person name="Graves M.V."/>
            <person name="Van Etten J.L."/>
        </authorList>
    </citation>
    <scope>NUCLEOTIDE SEQUENCE [LARGE SCALE GENOMIC DNA]</scope>
</reference>
<evidence type="ECO:0000313" key="2">
    <source>
        <dbReference type="Proteomes" id="UP000000862"/>
    </source>
</evidence>